<sequence length="402" mass="43453">MPPLTFNSINRSIDDRFYDIHTSDTMRSSTLSVVALGGLVSAQYDVDPNDVNNAVANISSCQSITCNMPFDTICTKNSEPGTASTVGIVADAITVSPSEASIANLSFTLVTGMSDPGYKSLASDQYEFADAQLFVGLSRSLKTDYYPTGCALMLQYQGQTFPLEQYPGNVTRTSEAQNTTSCEGILHPRCQAALAEMILRFQPTSSPDPDSSHEASSNCTQLTTYLNTQLTNSRGTCGQGFGTWLASSIKVSGGSLPSPVSLDDALSNSLGGDGCYPVLPEDYRLFKVAETRHVYYTDPPTADAAFYSKTDAFYSKTDAGLSGWTPVITLWNDEGGDWNVREATIQFTCLSTLKTNGEKPESPYEHSSDSGASSIWRRSASYVFASWLVGFWLVKMIMSGGY</sequence>
<dbReference type="AlphaFoldDB" id="R0KL68"/>
<gene>
    <name evidence="1" type="ORF">SETTUDRAFT_37549</name>
</gene>
<protein>
    <submittedName>
        <fullName evidence="1">Uncharacterized protein</fullName>
    </submittedName>
</protein>
<organism evidence="1 2">
    <name type="scientific">Exserohilum turcicum (strain 28A)</name>
    <name type="common">Northern leaf blight fungus</name>
    <name type="synonym">Setosphaeria turcica</name>
    <dbReference type="NCBI Taxonomy" id="671987"/>
    <lineage>
        <taxon>Eukaryota</taxon>
        <taxon>Fungi</taxon>
        <taxon>Dikarya</taxon>
        <taxon>Ascomycota</taxon>
        <taxon>Pezizomycotina</taxon>
        <taxon>Dothideomycetes</taxon>
        <taxon>Pleosporomycetidae</taxon>
        <taxon>Pleosporales</taxon>
        <taxon>Pleosporineae</taxon>
        <taxon>Pleosporaceae</taxon>
        <taxon>Exserohilum</taxon>
    </lineage>
</organism>
<evidence type="ECO:0000313" key="2">
    <source>
        <dbReference type="Proteomes" id="UP000016935"/>
    </source>
</evidence>
<dbReference type="EMBL" id="KB908504">
    <property type="protein sequence ID" value="EOA89904.1"/>
    <property type="molecule type" value="Genomic_DNA"/>
</dbReference>
<dbReference type="HOGENOM" id="CLU_813829_0_0_1"/>
<name>R0KL68_EXST2</name>
<dbReference type="OrthoDB" id="3695070at2759"/>
<reference evidence="1 2" key="2">
    <citation type="journal article" date="2013" name="PLoS Genet.">
        <title>Comparative genome structure, secondary metabolite, and effector coding capacity across Cochliobolus pathogens.</title>
        <authorList>
            <person name="Condon B.J."/>
            <person name="Leng Y."/>
            <person name="Wu D."/>
            <person name="Bushley K.E."/>
            <person name="Ohm R.A."/>
            <person name="Otillar R."/>
            <person name="Martin J."/>
            <person name="Schackwitz W."/>
            <person name="Grimwood J."/>
            <person name="MohdZainudin N."/>
            <person name="Xue C."/>
            <person name="Wang R."/>
            <person name="Manning V.A."/>
            <person name="Dhillon B."/>
            <person name="Tu Z.J."/>
            <person name="Steffenson B.J."/>
            <person name="Salamov A."/>
            <person name="Sun H."/>
            <person name="Lowry S."/>
            <person name="LaButti K."/>
            <person name="Han J."/>
            <person name="Copeland A."/>
            <person name="Lindquist E."/>
            <person name="Barry K."/>
            <person name="Schmutz J."/>
            <person name="Baker S.E."/>
            <person name="Ciuffetti L.M."/>
            <person name="Grigoriev I.V."/>
            <person name="Zhong S."/>
            <person name="Turgeon B.G."/>
        </authorList>
    </citation>
    <scope>NUCLEOTIDE SEQUENCE [LARGE SCALE GENOMIC DNA]</scope>
    <source>
        <strain evidence="2">28A</strain>
    </source>
</reference>
<dbReference type="Proteomes" id="UP000016935">
    <property type="component" value="Unassembled WGS sequence"/>
</dbReference>
<dbReference type="GeneID" id="19404270"/>
<dbReference type="RefSeq" id="XP_008022487.1">
    <property type="nucleotide sequence ID" value="XM_008024296.1"/>
</dbReference>
<proteinExistence type="predicted"/>
<keyword evidence="2" id="KW-1185">Reference proteome</keyword>
<reference evidence="1 2" key="1">
    <citation type="journal article" date="2012" name="PLoS Pathog.">
        <title>Diverse lifestyles and strategies of plant pathogenesis encoded in the genomes of eighteen Dothideomycetes fungi.</title>
        <authorList>
            <person name="Ohm R.A."/>
            <person name="Feau N."/>
            <person name="Henrissat B."/>
            <person name="Schoch C.L."/>
            <person name="Horwitz B.A."/>
            <person name="Barry K.W."/>
            <person name="Condon B.J."/>
            <person name="Copeland A.C."/>
            <person name="Dhillon B."/>
            <person name="Glaser F."/>
            <person name="Hesse C.N."/>
            <person name="Kosti I."/>
            <person name="LaButti K."/>
            <person name="Lindquist E.A."/>
            <person name="Lucas S."/>
            <person name="Salamov A.A."/>
            <person name="Bradshaw R.E."/>
            <person name="Ciuffetti L."/>
            <person name="Hamelin R.C."/>
            <person name="Kema G.H.J."/>
            <person name="Lawrence C."/>
            <person name="Scott J.A."/>
            <person name="Spatafora J.W."/>
            <person name="Turgeon B.G."/>
            <person name="de Wit P.J.G.M."/>
            <person name="Zhong S."/>
            <person name="Goodwin S.B."/>
            <person name="Grigoriev I.V."/>
        </authorList>
    </citation>
    <scope>NUCLEOTIDE SEQUENCE [LARGE SCALE GENOMIC DNA]</scope>
    <source>
        <strain evidence="2">28A</strain>
    </source>
</reference>
<accession>R0KL68</accession>
<dbReference type="eggNOG" id="ENOG502RPJY">
    <property type="taxonomic scope" value="Eukaryota"/>
</dbReference>
<evidence type="ECO:0000313" key="1">
    <source>
        <dbReference type="EMBL" id="EOA89904.1"/>
    </source>
</evidence>